<evidence type="ECO:0000256" key="6">
    <source>
        <dbReference type="ARBA" id="ARBA00023316"/>
    </source>
</evidence>
<evidence type="ECO:0000256" key="1">
    <source>
        <dbReference type="ARBA" id="ARBA00004752"/>
    </source>
</evidence>
<evidence type="ECO:0000256" key="4">
    <source>
        <dbReference type="ARBA" id="ARBA00022960"/>
    </source>
</evidence>
<gene>
    <name evidence="9" type="ORF">G8O29_05505</name>
</gene>
<keyword evidence="3" id="KW-0808">Transferase</keyword>
<dbReference type="InterPro" id="IPR005490">
    <property type="entry name" value="LD_TPept_cat_dom"/>
</dbReference>
<evidence type="ECO:0000256" key="5">
    <source>
        <dbReference type="ARBA" id="ARBA00022984"/>
    </source>
</evidence>
<feature type="domain" description="L,D-TPase catalytic" evidence="8">
    <location>
        <begin position="44"/>
        <end position="178"/>
    </location>
</feature>
<name>A0ABX0G5N0_9RHOB</name>
<keyword evidence="4 7" id="KW-0133">Cell shape</keyword>
<dbReference type="Pfam" id="PF03734">
    <property type="entry name" value="YkuD"/>
    <property type="match status" value="1"/>
</dbReference>
<reference evidence="9 10" key="1">
    <citation type="journal article" date="2022" name="Microorganisms">
        <title>Genome Sequence and Characterization of a Xanthorhodopsin-Containing, Aerobic Anoxygenic Phototrophic Rhodobacter Species, Isolated from Mesophilic Conditions at Yellowstone National Park.</title>
        <authorList>
            <person name="Kyndt J.A."/>
            <person name="Robertson S."/>
            <person name="Shoffstall I.B."/>
            <person name="Ramaley R.F."/>
            <person name="Meyer T.E."/>
        </authorList>
    </citation>
    <scope>NUCLEOTIDE SEQUENCE [LARGE SCALE GENOMIC DNA]</scope>
    <source>
        <strain evidence="9 10">M37P</strain>
    </source>
</reference>
<feature type="active site" description="Proton donor/acceptor" evidence="7">
    <location>
        <position position="134"/>
    </location>
</feature>
<evidence type="ECO:0000256" key="2">
    <source>
        <dbReference type="ARBA" id="ARBA00005992"/>
    </source>
</evidence>
<keyword evidence="10" id="KW-1185">Reference proteome</keyword>
<dbReference type="SUPFAM" id="SSF141523">
    <property type="entry name" value="L,D-transpeptidase catalytic domain-like"/>
    <property type="match status" value="1"/>
</dbReference>
<keyword evidence="6 7" id="KW-0961">Cell wall biogenesis/degradation</keyword>
<evidence type="ECO:0000259" key="8">
    <source>
        <dbReference type="PROSITE" id="PS52029"/>
    </source>
</evidence>
<keyword evidence="5 7" id="KW-0573">Peptidoglycan synthesis</keyword>
<evidence type="ECO:0000313" key="9">
    <source>
        <dbReference type="EMBL" id="NHB76200.1"/>
    </source>
</evidence>
<evidence type="ECO:0000313" key="10">
    <source>
        <dbReference type="Proteomes" id="UP001515660"/>
    </source>
</evidence>
<sequence>MIRFLRLVLYLVLLAVLGFIAASLYSPPVRVAAPPPPPLTGTVDRIVIEKAARRMQLFQDGKPVRTYRIALGFTPEGDKIRQGDGRTPEGEFTIDRRNDESAFHLSLGLDYPRPADRARAAKGGYSPGGDIFIHGQPNALPEGFKLKGDWTAGCIALTNAEMREVWAVTPIGTRVEIRP</sequence>
<comment type="pathway">
    <text evidence="1 7">Cell wall biogenesis; peptidoglycan biosynthesis.</text>
</comment>
<dbReference type="CDD" id="cd16913">
    <property type="entry name" value="YkuD_like"/>
    <property type="match status" value="1"/>
</dbReference>
<dbReference type="InterPro" id="IPR038063">
    <property type="entry name" value="Transpep_catalytic_dom"/>
</dbReference>
<accession>A0ABX0G5N0</accession>
<dbReference type="EMBL" id="JAANHS010000003">
    <property type="protein sequence ID" value="NHB76200.1"/>
    <property type="molecule type" value="Genomic_DNA"/>
</dbReference>
<feature type="active site" description="Nucleophile" evidence="7">
    <location>
        <position position="154"/>
    </location>
</feature>
<dbReference type="PROSITE" id="PS52029">
    <property type="entry name" value="LD_TPASE"/>
    <property type="match status" value="1"/>
</dbReference>
<comment type="similarity">
    <text evidence="2">Belongs to the YkuD family.</text>
</comment>
<dbReference type="PANTHER" id="PTHR36699">
    <property type="entry name" value="LD-TRANSPEPTIDASE"/>
    <property type="match status" value="1"/>
</dbReference>
<dbReference type="PANTHER" id="PTHR36699:SF1">
    <property type="entry name" value="L,D-TRANSPEPTIDASE YAFK-RELATED"/>
    <property type="match status" value="1"/>
</dbReference>
<dbReference type="Gene3D" id="2.40.440.10">
    <property type="entry name" value="L,D-transpeptidase catalytic domain-like"/>
    <property type="match status" value="1"/>
</dbReference>
<proteinExistence type="inferred from homology"/>
<dbReference type="Proteomes" id="UP001515660">
    <property type="component" value="Unassembled WGS sequence"/>
</dbReference>
<comment type="caution">
    <text evidence="9">The sequence shown here is derived from an EMBL/GenBank/DDBJ whole genome shotgun (WGS) entry which is preliminary data.</text>
</comment>
<protein>
    <submittedName>
        <fullName evidence="9">L,D-transpeptidase</fullName>
    </submittedName>
</protein>
<dbReference type="RefSeq" id="WP_166402246.1">
    <property type="nucleotide sequence ID" value="NZ_JAANHS010000003.1"/>
</dbReference>
<organism evidence="9 10">
    <name type="scientific">Rhodobacter calidifons</name>
    <dbReference type="NCBI Taxonomy" id="2715277"/>
    <lineage>
        <taxon>Bacteria</taxon>
        <taxon>Pseudomonadati</taxon>
        <taxon>Pseudomonadota</taxon>
        <taxon>Alphaproteobacteria</taxon>
        <taxon>Rhodobacterales</taxon>
        <taxon>Rhodobacter group</taxon>
        <taxon>Rhodobacter</taxon>
    </lineage>
</organism>
<evidence type="ECO:0000256" key="3">
    <source>
        <dbReference type="ARBA" id="ARBA00022679"/>
    </source>
</evidence>
<evidence type="ECO:0000256" key="7">
    <source>
        <dbReference type="PROSITE-ProRule" id="PRU01373"/>
    </source>
</evidence>